<protein>
    <submittedName>
        <fullName evidence="1">Uncharacterized protein</fullName>
    </submittedName>
</protein>
<name>A0ACC0X6N2_9ROSI</name>
<dbReference type="Proteomes" id="UP001163603">
    <property type="component" value="Chromosome 14"/>
</dbReference>
<evidence type="ECO:0000313" key="2">
    <source>
        <dbReference type="Proteomes" id="UP001163603"/>
    </source>
</evidence>
<comment type="caution">
    <text evidence="1">The sequence shown here is derived from an EMBL/GenBank/DDBJ whole genome shotgun (WGS) entry which is preliminary data.</text>
</comment>
<proteinExistence type="predicted"/>
<reference evidence="2" key="1">
    <citation type="journal article" date="2023" name="G3 (Bethesda)">
        <title>Genome assembly and association tests identify interacting loci associated with vigor, precocity, and sex in interspecific pistachio rootstocks.</title>
        <authorList>
            <person name="Palmer W."/>
            <person name="Jacygrad E."/>
            <person name="Sagayaradj S."/>
            <person name="Cavanaugh K."/>
            <person name="Han R."/>
            <person name="Bertier L."/>
            <person name="Beede B."/>
            <person name="Kafkas S."/>
            <person name="Golino D."/>
            <person name="Preece J."/>
            <person name="Michelmore R."/>
        </authorList>
    </citation>
    <scope>NUCLEOTIDE SEQUENCE [LARGE SCALE GENOMIC DNA]</scope>
</reference>
<gene>
    <name evidence="1" type="ORF">Pint_33899</name>
</gene>
<evidence type="ECO:0000313" key="1">
    <source>
        <dbReference type="EMBL" id="KAJ0010374.1"/>
    </source>
</evidence>
<dbReference type="EMBL" id="CM047749">
    <property type="protein sequence ID" value="KAJ0010374.1"/>
    <property type="molecule type" value="Genomic_DNA"/>
</dbReference>
<sequence>MSNFTSAQLMEIAMGIEASGQQFIWVVRKGKKVEEVKEECEKGSGRNAVKQVMMGGDKAEVMRSRVQALGKMGRRAVEEGGSSNSDLNALVKELSLCHH</sequence>
<accession>A0ACC0X6N2</accession>
<keyword evidence="2" id="KW-1185">Reference proteome</keyword>
<organism evidence="1 2">
    <name type="scientific">Pistacia integerrima</name>
    <dbReference type="NCBI Taxonomy" id="434235"/>
    <lineage>
        <taxon>Eukaryota</taxon>
        <taxon>Viridiplantae</taxon>
        <taxon>Streptophyta</taxon>
        <taxon>Embryophyta</taxon>
        <taxon>Tracheophyta</taxon>
        <taxon>Spermatophyta</taxon>
        <taxon>Magnoliopsida</taxon>
        <taxon>eudicotyledons</taxon>
        <taxon>Gunneridae</taxon>
        <taxon>Pentapetalae</taxon>
        <taxon>rosids</taxon>
        <taxon>malvids</taxon>
        <taxon>Sapindales</taxon>
        <taxon>Anacardiaceae</taxon>
        <taxon>Pistacia</taxon>
    </lineage>
</organism>